<dbReference type="PROSITE" id="PS51352">
    <property type="entry name" value="THIOREDOXIN_2"/>
    <property type="match status" value="1"/>
</dbReference>
<dbReference type="PROSITE" id="PS00194">
    <property type="entry name" value="THIOREDOXIN_1"/>
    <property type="match status" value="1"/>
</dbReference>
<evidence type="ECO:0000313" key="4">
    <source>
        <dbReference type="Proteomes" id="UP000319836"/>
    </source>
</evidence>
<dbReference type="InterPro" id="IPR017937">
    <property type="entry name" value="Thioredoxin_CS"/>
</dbReference>
<keyword evidence="1" id="KW-0732">Signal</keyword>
<dbReference type="InterPro" id="IPR000866">
    <property type="entry name" value="AhpC/TSA"/>
</dbReference>
<dbReference type="InterPro" id="IPR013766">
    <property type="entry name" value="Thioredoxin_domain"/>
</dbReference>
<feature type="domain" description="Thioredoxin" evidence="2">
    <location>
        <begin position="22"/>
        <end position="167"/>
    </location>
</feature>
<evidence type="ECO:0000313" key="3">
    <source>
        <dbReference type="EMBL" id="TMQ71649.1"/>
    </source>
</evidence>
<comment type="caution">
    <text evidence="3">The sequence shown here is derived from an EMBL/GenBank/DDBJ whole genome shotgun (WGS) entry which is preliminary data.</text>
</comment>
<name>A0A538U7I0_UNCEI</name>
<evidence type="ECO:0000259" key="2">
    <source>
        <dbReference type="PROSITE" id="PS51352"/>
    </source>
</evidence>
<dbReference type="SUPFAM" id="SSF52833">
    <property type="entry name" value="Thioredoxin-like"/>
    <property type="match status" value="1"/>
</dbReference>
<sequence length="179" mass="20048">MYSCPVRKLLRVGILVFVCWSHAGASPAGPLPLVPVTARDLLARVREPGADVVVVNVWATWCLPCRKEFPDLLRLRSDDRKIGLRLRLLLVSADFPDQTRDARRFLADQGVDFLTFLKKGKDMEFIQALDPRWTGALPATFVYDAHGNQRAFHEGRLTRAAMDSLVAASSSSNRQETSR</sequence>
<organism evidence="3 4">
    <name type="scientific">Eiseniibacteriota bacterium</name>
    <dbReference type="NCBI Taxonomy" id="2212470"/>
    <lineage>
        <taxon>Bacteria</taxon>
        <taxon>Candidatus Eiseniibacteriota</taxon>
    </lineage>
</organism>
<evidence type="ECO:0000256" key="1">
    <source>
        <dbReference type="SAM" id="SignalP"/>
    </source>
</evidence>
<dbReference type="InterPro" id="IPR050553">
    <property type="entry name" value="Thioredoxin_ResA/DsbE_sf"/>
</dbReference>
<feature type="signal peptide" evidence="1">
    <location>
        <begin position="1"/>
        <end position="23"/>
    </location>
</feature>
<accession>A0A538U7I0</accession>
<dbReference type="EMBL" id="VBPA01000110">
    <property type="protein sequence ID" value="TMQ71649.1"/>
    <property type="molecule type" value="Genomic_DNA"/>
</dbReference>
<feature type="chain" id="PRO_5022124923" evidence="1">
    <location>
        <begin position="24"/>
        <end position="179"/>
    </location>
</feature>
<dbReference type="GO" id="GO:0016491">
    <property type="term" value="F:oxidoreductase activity"/>
    <property type="evidence" value="ECO:0007669"/>
    <property type="project" value="InterPro"/>
</dbReference>
<reference evidence="3 4" key="1">
    <citation type="journal article" date="2019" name="Nat. Microbiol.">
        <title>Mediterranean grassland soil C-N compound turnover is dependent on rainfall and depth, and is mediated by genomically divergent microorganisms.</title>
        <authorList>
            <person name="Diamond S."/>
            <person name="Andeer P.F."/>
            <person name="Li Z."/>
            <person name="Crits-Christoph A."/>
            <person name="Burstein D."/>
            <person name="Anantharaman K."/>
            <person name="Lane K.R."/>
            <person name="Thomas B.C."/>
            <person name="Pan C."/>
            <person name="Northen T.R."/>
            <person name="Banfield J.F."/>
        </authorList>
    </citation>
    <scope>NUCLEOTIDE SEQUENCE [LARGE SCALE GENOMIC DNA]</scope>
    <source>
        <strain evidence="3">WS_10</strain>
    </source>
</reference>
<dbReference type="GO" id="GO:0016209">
    <property type="term" value="F:antioxidant activity"/>
    <property type="evidence" value="ECO:0007669"/>
    <property type="project" value="InterPro"/>
</dbReference>
<dbReference type="Gene3D" id="3.40.30.10">
    <property type="entry name" value="Glutaredoxin"/>
    <property type="match status" value="1"/>
</dbReference>
<dbReference type="AlphaFoldDB" id="A0A538U7I0"/>
<dbReference type="PANTHER" id="PTHR42852">
    <property type="entry name" value="THIOL:DISULFIDE INTERCHANGE PROTEIN DSBE"/>
    <property type="match status" value="1"/>
</dbReference>
<dbReference type="CDD" id="cd02966">
    <property type="entry name" value="TlpA_like_family"/>
    <property type="match status" value="1"/>
</dbReference>
<dbReference type="Pfam" id="PF00578">
    <property type="entry name" value="AhpC-TSA"/>
    <property type="match status" value="1"/>
</dbReference>
<dbReference type="InterPro" id="IPR036249">
    <property type="entry name" value="Thioredoxin-like_sf"/>
</dbReference>
<gene>
    <name evidence="3" type="ORF">E6K80_04955</name>
</gene>
<proteinExistence type="predicted"/>
<protein>
    <submittedName>
        <fullName evidence="3">TlpA family protein disulfide reductase</fullName>
    </submittedName>
</protein>
<dbReference type="PANTHER" id="PTHR42852:SF13">
    <property type="entry name" value="PROTEIN DIPZ"/>
    <property type="match status" value="1"/>
</dbReference>
<dbReference type="Proteomes" id="UP000319836">
    <property type="component" value="Unassembled WGS sequence"/>
</dbReference>